<comment type="cofactor">
    <cofactor evidence="1">
        <name>FAD</name>
        <dbReference type="ChEBI" id="CHEBI:57692"/>
    </cofactor>
</comment>
<dbReference type="GO" id="GO:0004497">
    <property type="term" value="F:monooxygenase activity"/>
    <property type="evidence" value="ECO:0007669"/>
    <property type="project" value="UniProtKB-KW"/>
</dbReference>
<evidence type="ECO:0000259" key="9">
    <source>
        <dbReference type="Pfam" id="PF01494"/>
    </source>
</evidence>
<dbReference type="SUPFAM" id="SSF51905">
    <property type="entry name" value="FAD/NAD(P)-binding domain"/>
    <property type="match status" value="1"/>
</dbReference>
<dbReference type="InterPro" id="IPR010971">
    <property type="entry name" value="UbiH/COQ6"/>
</dbReference>
<accession>A0A7W2YJW7</accession>
<evidence type="ECO:0000313" key="10">
    <source>
        <dbReference type="EMBL" id="MBA6413527.1"/>
    </source>
</evidence>
<evidence type="ECO:0000256" key="1">
    <source>
        <dbReference type="ARBA" id="ARBA00001974"/>
    </source>
</evidence>
<dbReference type="GO" id="GO:0006744">
    <property type="term" value="P:ubiquinone biosynthetic process"/>
    <property type="evidence" value="ECO:0007669"/>
    <property type="project" value="UniProtKB-UniPathway"/>
</dbReference>
<evidence type="ECO:0000256" key="7">
    <source>
        <dbReference type="ARBA" id="ARBA00023033"/>
    </source>
</evidence>
<dbReference type="UniPathway" id="UPA00232"/>
<comment type="similarity">
    <text evidence="3">Belongs to the UbiH/COQ6 family.</text>
</comment>
<dbReference type="Gene3D" id="3.50.50.60">
    <property type="entry name" value="FAD/NAD(P)-binding domain"/>
    <property type="match status" value="2"/>
</dbReference>
<keyword evidence="10" id="KW-0830">Ubiquinone</keyword>
<proteinExistence type="inferred from homology"/>
<dbReference type="GO" id="GO:0110142">
    <property type="term" value="C:ubiquinone biosynthesis complex"/>
    <property type="evidence" value="ECO:0007669"/>
    <property type="project" value="UniProtKB-ARBA"/>
</dbReference>
<dbReference type="GO" id="GO:0071949">
    <property type="term" value="F:FAD binding"/>
    <property type="evidence" value="ECO:0007669"/>
    <property type="project" value="InterPro"/>
</dbReference>
<keyword evidence="5" id="KW-0274">FAD</keyword>
<comment type="subunit">
    <text evidence="8">Component of the Ubi complex metabolon, which regroups five ubiquinone biosynthesis proteins (UbiE, UbiF, UbiG, UbiH and UbiI) and two accessory factors (UbiK and the lipid-binding protein UbiJ).</text>
</comment>
<dbReference type="InterPro" id="IPR036188">
    <property type="entry name" value="FAD/NAD-bd_sf"/>
</dbReference>
<comment type="pathway">
    <text evidence="2">Cofactor biosynthesis; ubiquinone biosynthesis.</text>
</comment>
<evidence type="ECO:0000256" key="5">
    <source>
        <dbReference type="ARBA" id="ARBA00022827"/>
    </source>
</evidence>
<dbReference type="PRINTS" id="PR00420">
    <property type="entry name" value="RNGMNOXGNASE"/>
</dbReference>
<reference evidence="10 11" key="1">
    <citation type="submission" date="2020-07" db="EMBL/GenBank/DDBJ databases">
        <title>Halieaceae bacterium, F7430, whole genome shotgun sequencing project.</title>
        <authorList>
            <person name="Jiang S."/>
            <person name="Liu Z.W."/>
            <person name="Du Z.J."/>
        </authorList>
    </citation>
    <scope>NUCLEOTIDE SEQUENCE [LARGE SCALE GENOMIC DNA]</scope>
    <source>
        <strain evidence="10 11">F7430</strain>
    </source>
</reference>
<organism evidence="10 11">
    <name type="scientific">Sediminihaliea albiluteola</name>
    <dbReference type="NCBI Taxonomy" id="2758564"/>
    <lineage>
        <taxon>Bacteria</taxon>
        <taxon>Pseudomonadati</taxon>
        <taxon>Pseudomonadota</taxon>
        <taxon>Gammaproteobacteria</taxon>
        <taxon>Cellvibrionales</taxon>
        <taxon>Halieaceae</taxon>
        <taxon>Sediminihaliea</taxon>
    </lineage>
</organism>
<dbReference type="Proteomes" id="UP000539350">
    <property type="component" value="Unassembled WGS sequence"/>
</dbReference>
<dbReference type="EMBL" id="JACFXU010000014">
    <property type="protein sequence ID" value="MBA6413527.1"/>
    <property type="molecule type" value="Genomic_DNA"/>
</dbReference>
<feature type="domain" description="FAD-binding" evidence="9">
    <location>
        <begin position="33"/>
        <end position="375"/>
    </location>
</feature>
<evidence type="ECO:0000256" key="3">
    <source>
        <dbReference type="ARBA" id="ARBA00005349"/>
    </source>
</evidence>
<comment type="caution">
    <text evidence="10">The sequence shown here is derived from an EMBL/GenBank/DDBJ whole genome shotgun (WGS) entry which is preliminary data.</text>
</comment>
<evidence type="ECO:0000256" key="8">
    <source>
        <dbReference type="ARBA" id="ARBA00065734"/>
    </source>
</evidence>
<evidence type="ECO:0000256" key="4">
    <source>
        <dbReference type="ARBA" id="ARBA00022630"/>
    </source>
</evidence>
<evidence type="ECO:0000256" key="6">
    <source>
        <dbReference type="ARBA" id="ARBA00023002"/>
    </source>
</evidence>
<keyword evidence="4" id="KW-0285">Flavoprotein</keyword>
<dbReference type="AlphaFoldDB" id="A0A7W2YJW7"/>
<keyword evidence="6" id="KW-0560">Oxidoreductase</keyword>
<dbReference type="PROSITE" id="PS01304">
    <property type="entry name" value="UBIH"/>
    <property type="match status" value="1"/>
</dbReference>
<sequence>MCYHRLSENLSVTPPVWRLWEVAALSANTGAYDLAIVGAGMAGSALAAALRGQGLSIALIEARPVTLPSLPELADLGSFDSRVSALNMQSIALLQQLGAWSAISDYRACAYPRMHVWDAEGTGAIAFDAAEVDCEALGYIVENRVVVHGLLQQVLPAPDIKILAPHSLQSITTHSEGVSLTLEGHPEVQARLLVAADGALSSVRSMLDFKTREWDYGHHAIVATVATSQDHENTAWQRFLPTGPLAFLPLSSPPGQHFCSVVWSLQDDLVEDVLALDDEAFCAELGRAFEQRLGPVLGCSARFAFPLRQRHAVDYVRPGVALVGDAAHTIHPLAGQGINMGFQDVAVMAAEIIEARRRGLSPGSIEVLRRYQRQRKGENLLMMGAMDGFKFLFEQDALPLRWLRNVGMKGVASSGPLKREIMRRAMGLGS</sequence>
<gene>
    <name evidence="10" type="ORF">H2508_10440</name>
</gene>
<dbReference type="PANTHER" id="PTHR43876">
    <property type="entry name" value="UBIQUINONE BIOSYNTHESIS MONOOXYGENASE COQ6, MITOCHONDRIAL"/>
    <property type="match status" value="1"/>
</dbReference>
<dbReference type="InterPro" id="IPR002938">
    <property type="entry name" value="FAD-bd"/>
</dbReference>
<protein>
    <submittedName>
        <fullName evidence="10">UbiH/UbiF/VisC/COQ6 family ubiquinone biosynthesis hydroxylase</fullName>
    </submittedName>
</protein>
<dbReference type="PANTHER" id="PTHR43876:SF7">
    <property type="entry name" value="UBIQUINONE BIOSYNTHESIS MONOOXYGENASE COQ6, MITOCHONDRIAL"/>
    <property type="match status" value="1"/>
</dbReference>
<dbReference type="FunFam" id="3.50.50.60:FF:000021">
    <property type="entry name" value="Ubiquinone biosynthesis monooxygenase COQ6"/>
    <property type="match status" value="1"/>
</dbReference>
<name>A0A7W2YJW7_9GAMM</name>
<dbReference type="GO" id="GO:0016705">
    <property type="term" value="F:oxidoreductase activity, acting on paired donors, with incorporation or reduction of molecular oxygen"/>
    <property type="evidence" value="ECO:0007669"/>
    <property type="project" value="InterPro"/>
</dbReference>
<evidence type="ECO:0000256" key="2">
    <source>
        <dbReference type="ARBA" id="ARBA00004749"/>
    </source>
</evidence>
<keyword evidence="7" id="KW-0503">Monooxygenase</keyword>
<dbReference type="NCBIfam" id="TIGR01988">
    <property type="entry name" value="Ubi-OHases"/>
    <property type="match status" value="1"/>
</dbReference>
<dbReference type="Pfam" id="PF01494">
    <property type="entry name" value="FAD_binding_3"/>
    <property type="match status" value="1"/>
</dbReference>
<dbReference type="InterPro" id="IPR018168">
    <property type="entry name" value="Ubi_Hdrlase_CS"/>
</dbReference>
<evidence type="ECO:0000313" key="11">
    <source>
        <dbReference type="Proteomes" id="UP000539350"/>
    </source>
</evidence>
<keyword evidence="11" id="KW-1185">Reference proteome</keyword>
<dbReference type="InterPro" id="IPR051205">
    <property type="entry name" value="UbiH/COQ6_monooxygenase"/>
</dbReference>